<protein>
    <recommendedName>
        <fullName evidence="1">FGAR-AT PurM N-terminal-like domain-containing protein</fullName>
    </recommendedName>
</protein>
<dbReference type="InterPro" id="IPR055181">
    <property type="entry name" value="FGAR-AT_PurM_N-like"/>
</dbReference>
<keyword evidence="3" id="KW-1185">Reference proteome</keyword>
<dbReference type="PANTHER" id="PTHR10099:SF1">
    <property type="entry name" value="PHOSPHORIBOSYLFORMYLGLYCINAMIDINE SYNTHASE"/>
    <property type="match status" value="1"/>
</dbReference>
<dbReference type="SUPFAM" id="SSF55326">
    <property type="entry name" value="PurM N-terminal domain-like"/>
    <property type="match status" value="1"/>
</dbReference>
<feature type="domain" description="FGAR-AT PurM N-terminal-like" evidence="1">
    <location>
        <begin position="1"/>
        <end position="60"/>
    </location>
</feature>
<dbReference type="EMBL" id="OZ019900">
    <property type="protein sequence ID" value="CAK9234129.1"/>
    <property type="molecule type" value="Genomic_DNA"/>
</dbReference>
<evidence type="ECO:0000313" key="2">
    <source>
        <dbReference type="EMBL" id="CAK9234129.1"/>
    </source>
</evidence>
<sequence length="102" mass="11247">MYAAKLDGEGAAMYDAIIALKDAMVKLEETIDGGEDSLSMAAQARGEAVKAPCNRVISSYVICPDITKTITPDLRYVTAHKNPIDYLIFKWHYDVGMLDMDT</sequence>
<dbReference type="Proteomes" id="UP001497512">
    <property type="component" value="Chromosome 8"/>
</dbReference>
<dbReference type="Pfam" id="PF22689">
    <property type="entry name" value="FGAR-AT_PurM_N-like"/>
    <property type="match status" value="1"/>
</dbReference>
<accession>A0ABP0UZR8</accession>
<dbReference type="PANTHER" id="PTHR10099">
    <property type="entry name" value="PHOSPHORIBOSYLFORMYLGLYCINAMIDINE SYNTHASE"/>
    <property type="match status" value="1"/>
</dbReference>
<evidence type="ECO:0000313" key="3">
    <source>
        <dbReference type="Proteomes" id="UP001497512"/>
    </source>
</evidence>
<reference evidence="2" key="1">
    <citation type="submission" date="2024-02" db="EMBL/GenBank/DDBJ databases">
        <authorList>
            <consortium name="ELIXIR-Norway"/>
            <consortium name="Elixir Norway"/>
        </authorList>
    </citation>
    <scope>NUCLEOTIDE SEQUENCE</scope>
</reference>
<name>A0ABP0UZR8_9BRYO</name>
<dbReference type="InterPro" id="IPR036921">
    <property type="entry name" value="PurM-like_N_sf"/>
</dbReference>
<evidence type="ECO:0000259" key="1">
    <source>
        <dbReference type="Pfam" id="PF22689"/>
    </source>
</evidence>
<proteinExistence type="predicted"/>
<organism evidence="2 3">
    <name type="scientific">Sphagnum troendelagicum</name>
    <dbReference type="NCBI Taxonomy" id="128251"/>
    <lineage>
        <taxon>Eukaryota</taxon>
        <taxon>Viridiplantae</taxon>
        <taxon>Streptophyta</taxon>
        <taxon>Embryophyta</taxon>
        <taxon>Bryophyta</taxon>
        <taxon>Sphagnophytina</taxon>
        <taxon>Sphagnopsida</taxon>
        <taxon>Sphagnales</taxon>
        <taxon>Sphagnaceae</taxon>
        <taxon>Sphagnum</taxon>
    </lineage>
</organism>
<gene>
    <name evidence="2" type="ORF">CSSPTR1EN2_LOCUS22042</name>
</gene>